<feature type="chain" id="PRO_5034015862" description="Neuromedin U C-terminal domain-containing protein" evidence="1">
    <location>
        <begin position="21"/>
        <end position="112"/>
    </location>
</feature>
<reference evidence="3" key="1">
    <citation type="submission" date="2020-06" db="EMBL/GenBank/DDBJ databases">
        <authorList>
            <consortium name="Wellcome Sanger Institute Data Sharing"/>
        </authorList>
    </citation>
    <scope>NUCLEOTIDE SEQUENCE [LARGE SCALE GENOMIC DNA]</scope>
</reference>
<dbReference type="PANTHER" id="PTHR15390">
    <property type="entry name" value="NEUROMEDIN-U"/>
    <property type="match status" value="1"/>
</dbReference>
<sequence>MCLFQLKSLCLLVYASIIQSAGPRAYAMCSSYLSAQRKLWTSDILGELCVMILVQKSKIPGLQPLLHRLSQLHTRQEREILMQAEIHRPAGIQSRGFFLYRPRNGRRYIEQQ</sequence>
<dbReference type="Ensembl" id="ENSGWIT00000025342.1">
    <property type="protein sequence ID" value="ENSGWIP00000023131.1"/>
    <property type="gene ID" value="ENSGWIG00000012358.1"/>
</dbReference>
<dbReference type="GO" id="GO:0006940">
    <property type="term" value="P:regulation of smooth muscle contraction"/>
    <property type="evidence" value="ECO:0007669"/>
    <property type="project" value="InterPro"/>
</dbReference>
<accession>A0A8C5EKB9</accession>
<proteinExistence type="predicted"/>
<evidence type="ECO:0000313" key="4">
    <source>
        <dbReference type="Proteomes" id="UP000694680"/>
    </source>
</evidence>
<dbReference type="GO" id="GO:0042922">
    <property type="term" value="F:neuromedin U receptor binding"/>
    <property type="evidence" value="ECO:0007669"/>
    <property type="project" value="InterPro"/>
</dbReference>
<organism evidence="3 4">
    <name type="scientific">Gouania willdenowi</name>
    <name type="common">Blunt-snouted clingfish</name>
    <name type="synonym">Lepadogaster willdenowi</name>
    <dbReference type="NCBI Taxonomy" id="441366"/>
    <lineage>
        <taxon>Eukaryota</taxon>
        <taxon>Metazoa</taxon>
        <taxon>Chordata</taxon>
        <taxon>Craniata</taxon>
        <taxon>Vertebrata</taxon>
        <taxon>Euteleostomi</taxon>
        <taxon>Actinopterygii</taxon>
        <taxon>Neopterygii</taxon>
        <taxon>Teleostei</taxon>
        <taxon>Neoteleostei</taxon>
        <taxon>Acanthomorphata</taxon>
        <taxon>Ovalentaria</taxon>
        <taxon>Blenniimorphae</taxon>
        <taxon>Blenniiformes</taxon>
        <taxon>Gobiesocoidei</taxon>
        <taxon>Gobiesocidae</taxon>
        <taxon>Gobiesocinae</taxon>
        <taxon>Gouania</taxon>
    </lineage>
</organism>
<keyword evidence="1" id="KW-0732">Signal</keyword>
<evidence type="ECO:0000313" key="3">
    <source>
        <dbReference type="Ensembl" id="ENSGWIP00000023131.1"/>
    </source>
</evidence>
<dbReference type="Proteomes" id="UP000694680">
    <property type="component" value="Chromosome 4"/>
</dbReference>
<dbReference type="PANTHER" id="PTHR15390:SF0">
    <property type="entry name" value="NEUROMEDIN-U"/>
    <property type="match status" value="1"/>
</dbReference>
<dbReference type="AlphaFoldDB" id="A0A8C5EKB9"/>
<dbReference type="InterPro" id="IPR008200">
    <property type="entry name" value="NMU_C"/>
</dbReference>
<reference evidence="3" key="2">
    <citation type="submission" date="2025-08" db="UniProtKB">
        <authorList>
            <consortium name="Ensembl"/>
        </authorList>
    </citation>
    <scope>IDENTIFICATION</scope>
</reference>
<name>A0A8C5EKB9_GOUWI</name>
<reference evidence="3" key="3">
    <citation type="submission" date="2025-09" db="UniProtKB">
        <authorList>
            <consortium name="Ensembl"/>
        </authorList>
    </citation>
    <scope>IDENTIFICATION</scope>
</reference>
<gene>
    <name evidence="3" type="primary">nmu</name>
</gene>
<dbReference type="Pfam" id="PF02070">
    <property type="entry name" value="NMU"/>
    <property type="match status" value="1"/>
</dbReference>
<feature type="signal peptide" evidence="1">
    <location>
        <begin position="1"/>
        <end position="20"/>
    </location>
</feature>
<protein>
    <recommendedName>
        <fullName evidence="2">Neuromedin U C-terminal domain-containing protein</fullName>
    </recommendedName>
</protein>
<evidence type="ECO:0000259" key="2">
    <source>
        <dbReference type="Pfam" id="PF02070"/>
    </source>
</evidence>
<keyword evidence="4" id="KW-1185">Reference proteome</keyword>
<feature type="domain" description="Neuromedin U C-terminal" evidence="2">
    <location>
        <begin position="89"/>
        <end position="104"/>
    </location>
</feature>
<evidence type="ECO:0000256" key="1">
    <source>
        <dbReference type="SAM" id="SignalP"/>
    </source>
</evidence>
<dbReference type="InterPro" id="IPR042384">
    <property type="entry name" value="NMU"/>
</dbReference>